<evidence type="ECO:0000313" key="2">
    <source>
        <dbReference type="EMBL" id="CAF0848065.1"/>
    </source>
</evidence>
<name>A0A813WAN9_9BILA</name>
<feature type="region of interest" description="Disordered" evidence="1">
    <location>
        <begin position="1"/>
        <end position="35"/>
    </location>
</feature>
<dbReference type="EMBL" id="CAJNOQ010000883">
    <property type="protein sequence ID" value="CAF0848065.1"/>
    <property type="molecule type" value="Genomic_DNA"/>
</dbReference>
<accession>A0A813WAN9</accession>
<protein>
    <submittedName>
        <fullName evidence="2">Uncharacterized protein</fullName>
    </submittedName>
</protein>
<dbReference type="AlphaFoldDB" id="A0A813WAN9"/>
<dbReference type="Proteomes" id="UP000681722">
    <property type="component" value="Unassembled WGS sequence"/>
</dbReference>
<reference evidence="2" key="1">
    <citation type="submission" date="2021-02" db="EMBL/GenBank/DDBJ databases">
        <authorList>
            <person name="Nowell W R."/>
        </authorList>
    </citation>
    <scope>NUCLEOTIDE SEQUENCE</scope>
</reference>
<evidence type="ECO:0000313" key="4">
    <source>
        <dbReference type="Proteomes" id="UP000663829"/>
    </source>
</evidence>
<dbReference type="EMBL" id="CAJOBC010000883">
    <property type="protein sequence ID" value="CAF3635716.1"/>
    <property type="molecule type" value="Genomic_DNA"/>
</dbReference>
<sequence>MGNCIGKKSLKSKDRYNNLSKPSSSSSPRFNRTNELYKTNPNNLVIRKKQLTVNYDEYPVKKKWNSTERNRRYVLSTPLPDEDHPYYTTDFVNYSNIKVKNILTNDDLIHKTSSNKQSLSPLFNLNDMIKYQNIEKIRHTPSPPISCSKKFKKIGLTTSFSDSYYAFKPTINVPLVTLTKHVVDEHLTSSLFNNNSHHSSNNTTQNNNDILPSSFYLIESTTSTFPKEIKSLNDSHVFDLSSEINMGQLINTFSSNSDVSNEIGHSNTTDDIVVDVTIVKQKEEENEILNNIKQREKEIVIENNKNYVQDENKYDNTVSILNDNQITLNEPTITALINNDETDNLISDDYNNLFIHQNVQEIDPDNDDDKMGNEQQKSVILATKEEPFYKEIDNKNITKPFLNEIYSHQVSSEHPLSPSTSHSSLSSQLSFSSTELVVSSRSTSTTCSISPKNHQNYTKNHCPTNLSSLINCQQISVLGNNQFLSSHIYLPVIIPSQQYQQRGEHTNILNDFHQYIDTDECFTLHSIVDDIIQQQTQNNSRQFIRIHRRKKTVLLGHKKLNAIHISDISKYNNLLENATFIYDDCEQNGQVFITKYCKHFNLNNLTQHIRSLKSNNILKRLNSCDCCSTILNGHYLNIILRSFLISNATYDLVSLCFNDSNTYGYISTRNQFNIRQYLINNSKMSYLNDIDFTEIKIQYALRINSWPEIFIETFLNRTRHWPKYDDLLTIFENSCYIIVTKGKEEKECKLNYLEKCSMCEKTLLTNENLTYWSYSYSKLESKLIKLLTIDHKRFSSLLWMYLCSKLSKKIPWSLFKHSLFYFFERYECDTFKQCDILLYFHFYIEHLFNYFNKHTLPNYFDSKHDIFTQITEEDYQQYKDSLSTLLSLPITYANFRKNFILSILPVSCHFLIHLRYLIHFQCNFIKRLLSSDSKTSTSTFRLLLEIHEQVLKELTFKSKIKISPITNYIKPLTLDALYQFQEQNAQIVLDYLPFLRDKEQSLLIHNLWSVYIQYFNSMFDDLLLVPQ</sequence>
<evidence type="ECO:0000313" key="3">
    <source>
        <dbReference type="EMBL" id="CAF3635716.1"/>
    </source>
</evidence>
<keyword evidence="4" id="KW-1185">Reference proteome</keyword>
<dbReference type="Proteomes" id="UP000663829">
    <property type="component" value="Unassembled WGS sequence"/>
</dbReference>
<comment type="caution">
    <text evidence="2">The sequence shown here is derived from an EMBL/GenBank/DDBJ whole genome shotgun (WGS) entry which is preliminary data.</text>
</comment>
<organism evidence="2 4">
    <name type="scientific">Didymodactylos carnosus</name>
    <dbReference type="NCBI Taxonomy" id="1234261"/>
    <lineage>
        <taxon>Eukaryota</taxon>
        <taxon>Metazoa</taxon>
        <taxon>Spiralia</taxon>
        <taxon>Gnathifera</taxon>
        <taxon>Rotifera</taxon>
        <taxon>Eurotatoria</taxon>
        <taxon>Bdelloidea</taxon>
        <taxon>Philodinida</taxon>
        <taxon>Philodinidae</taxon>
        <taxon>Didymodactylos</taxon>
    </lineage>
</organism>
<evidence type="ECO:0000256" key="1">
    <source>
        <dbReference type="SAM" id="MobiDB-lite"/>
    </source>
</evidence>
<proteinExistence type="predicted"/>
<gene>
    <name evidence="2" type="ORF">GPM918_LOCUS5924</name>
    <name evidence="3" type="ORF">SRO942_LOCUS5924</name>
</gene>